<evidence type="ECO:0000313" key="2">
    <source>
        <dbReference type="EMBL" id="KHN80565.1"/>
    </source>
</evidence>
<dbReference type="AlphaFoldDB" id="A0A0B2VHT8"/>
<accession>A0A0B2VHT8</accession>
<dbReference type="OrthoDB" id="5836852at2759"/>
<evidence type="ECO:0000256" key="1">
    <source>
        <dbReference type="SAM" id="MobiDB-lite"/>
    </source>
</evidence>
<reference evidence="2 3" key="1">
    <citation type="submission" date="2014-11" db="EMBL/GenBank/DDBJ databases">
        <title>Genetic blueprint of the zoonotic pathogen Toxocara canis.</title>
        <authorList>
            <person name="Zhu X.-Q."/>
            <person name="Korhonen P.K."/>
            <person name="Cai H."/>
            <person name="Young N.D."/>
            <person name="Nejsum P."/>
            <person name="von Samson-Himmelstjerna G."/>
            <person name="Boag P.R."/>
            <person name="Tan P."/>
            <person name="Li Q."/>
            <person name="Min J."/>
            <person name="Yang Y."/>
            <person name="Wang X."/>
            <person name="Fang X."/>
            <person name="Hall R.S."/>
            <person name="Hofmann A."/>
            <person name="Sternberg P.W."/>
            <person name="Jex A.R."/>
            <person name="Gasser R.B."/>
        </authorList>
    </citation>
    <scope>NUCLEOTIDE SEQUENCE [LARGE SCALE GENOMIC DNA]</scope>
    <source>
        <strain evidence="2">PN_DK_2014</strain>
    </source>
</reference>
<sequence>MDANANEPPTLMHWSQSSSSAPEFIKQSKGESLEEGYSRKTVQRKALGDKKNIPNEEVKASKAEGKVFGTEGTPAYNNFDVLCEDTSSESMLVDAMSKFRVSSETADEQFERIDPDAPIEGCHWKDNPEECDQFWMAPSRTTHSDEILHSVYTLMGTRSHMSSMFEDEILEEDVFETPPNHSTMSHLIKSSQESHRTIGEALVAGKQSLDDVQLCTPRRALGDMKNVFATPMKTEVVKKNPIPENERRRKTFGVLCEKHPLGEKGDAVEVDVSEQQFRNVDPDAPVESFSFAPLPGLFPRTRYI</sequence>
<comment type="caution">
    <text evidence="2">The sequence shown here is derived from an EMBL/GenBank/DDBJ whole genome shotgun (WGS) entry which is preliminary data.</text>
</comment>
<feature type="compositionally biased region" description="Basic and acidic residues" evidence="1">
    <location>
        <begin position="46"/>
        <end position="60"/>
    </location>
</feature>
<gene>
    <name evidence="2" type="ORF">Tcan_14051</name>
</gene>
<protein>
    <submittedName>
        <fullName evidence="2">Uncharacterized protein</fullName>
    </submittedName>
</protein>
<keyword evidence="3" id="KW-1185">Reference proteome</keyword>
<feature type="compositionally biased region" description="Basic and acidic residues" evidence="1">
    <location>
        <begin position="26"/>
        <end position="38"/>
    </location>
</feature>
<evidence type="ECO:0000313" key="3">
    <source>
        <dbReference type="Proteomes" id="UP000031036"/>
    </source>
</evidence>
<organism evidence="2 3">
    <name type="scientific">Toxocara canis</name>
    <name type="common">Canine roundworm</name>
    <dbReference type="NCBI Taxonomy" id="6265"/>
    <lineage>
        <taxon>Eukaryota</taxon>
        <taxon>Metazoa</taxon>
        <taxon>Ecdysozoa</taxon>
        <taxon>Nematoda</taxon>
        <taxon>Chromadorea</taxon>
        <taxon>Rhabditida</taxon>
        <taxon>Spirurina</taxon>
        <taxon>Ascaridomorpha</taxon>
        <taxon>Ascaridoidea</taxon>
        <taxon>Toxocaridae</taxon>
        <taxon>Toxocara</taxon>
    </lineage>
</organism>
<proteinExistence type="predicted"/>
<name>A0A0B2VHT8_TOXCA</name>
<dbReference type="EMBL" id="JPKZ01001707">
    <property type="protein sequence ID" value="KHN80565.1"/>
    <property type="molecule type" value="Genomic_DNA"/>
</dbReference>
<feature type="region of interest" description="Disordered" evidence="1">
    <location>
        <begin position="1"/>
        <end position="60"/>
    </location>
</feature>
<dbReference type="Proteomes" id="UP000031036">
    <property type="component" value="Unassembled WGS sequence"/>
</dbReference>